<feature type="compositionally biased region" description="Pro residues" evidence="13">
    <location>
        <begin position="278"/>
        <end position="292"/>
    </location>
</feature>
<dbReference type="GO" id="GO:0009986">
    <property type="term" value="C:cell surface"/>
    <property type="evidence" value="ECO:0007669"/>
    <property type="project" value="TreeGrafter"/>
</dbReference>
<accession>A0A0F7ZQ37</accession>
<feature type="signal peptide" evidence="14">
    <location>
        <begin position="1"/>
        <end position="19"/>
    </location>
</feature>
<dbReference type="OrthoDB" id="4082933at2759"/>
<feature type="compositionally biased region" description="Low complexity" evidence="13">
    <location>
        <begin position="230"/>
        <end position="243"/>
    </location>
</feature>
<evidence type="ECO:0000256" key="8">
    <source>
        <dbReference type="ARBA" id="ARBA00024983"/>
    </source>
</evidence>
<gene>
    <name evidence="15" type="ORF">HIM_03906</name>
</gene>
<proteinExistence type="inferred from homology"/>
<evidence type="ECO:0000256" key="4">
    <source>
        <dbReference type="ARBA" id="ARBA00022525"/>
    </source>
</evidence>
<evidence type="ECO:0000313" key="16">
    <source>
        <dbReference type="Proteomes" id="UP000054481"/>
    </source>
</evidence>
<dbReference type="PANTHER" id="PTHR16631">
    <property type="entry name" value="GLUCAN 1,3-BETA-GLUCOSIDASE"/>
    <property type="match status" value="1"/>
</dbReference>
<dbReference type="GO" id="GO:0005576">
    <property type="term" value="C:extracellular region"/>
    <property type="evidence" value="ECO:0007669"/>
    <property type="project" value="TreeGrafter"/>
</dbReference>
<evidence type="ECO:0000313" key="15">
    <source>
        <dbReference type="EMBL" id="KJZ76570.1"/>
    </source>
</evidence>
<keyword evidence="3" id="KW-0134">Cell wall</keyword>
<organism evidence="15 16">
    <name type="scientific">Hirsutella minnesotensis 3608</name>
    <dbReference type="NCBI Taxonomy" id="1043627"/>
    <lineage>
        <taxon>Eukaryota</taxon>
        <taxon>Fungi</taxon>
        <taxon>Dikarya</taxon>
        <taxon>Ascomycota</taxon>
        <taxon>Pezizomycotina</taxon>
        <taxon>Sordariomycetes</taxon>
        <taxon>Hypocreomycetidae</taxon>
        <taxon>Hypocreales</taxon>
        <taxon>Ophiocordycipitaceae</taxon>
        <taxon>Hirsutella</taxon>
    </lineage>
</organism>
<evidence type="ECO:0000256" key="11">
    <source>
        <dbReference type="ARBA" id="ARBA00041516"/>
    </source>
</evidence>
<dbReference type="PANTHER" id="PTHR16631:SF24">
    <property type="entry name" value="FAMILY 17 GLUCOSIDASE SCW11-RELATED"/>
    <property type="match status" value="1"/>
</dbReference>
<dbReference type="EMBL" id="KQ030510">
    <property type="protein sequence ID" value="KJZ76570.1"/>
    <property type="molecule type" value="Genomic_DNA"/>
</dbReference>
<dbReference type="GO" id="GO:0071555">
    <property type="term" value="P:cell wall organization"/>
    <property type="evidence" value="ECO:0007669"/>
    <property type="project" value="TreeGrafter"/>
</dbReference>
<dbReference type="SUPFAM" id="SSF51445">
    <property type="entry name" value="(Trans)glycosidases"/>
    <property type="match status" value="1"/>
</dbReference>
<dbReference type="AlphaFoldDB" id="A0A0F7ZQ37"/>
<keyword evidence="5 14" id="KW-0732">Signal</keyword>
<evidence type="ECO:0000256" key="1">
    <source>
        <dbReference type="ARBA" id="ARBA00004191"/>
    </source>
</evidence>
<evidence type="ECO:0000256" key="12">
    <source>
        <dbReference type="ARBA" id="ARBA00042762"/>
    </source>
</evidence>
<feature type="region of interest" description="Disordered" evidence="13">
    <location>
        <begin position="275"/>
        <end position="299"/>
    </location>
</feature>
<feature type="region of interest" description="Disordered" evidence="13">
    <location>
        <begin position="230"/>
        <end position="261"/>
    </location>
</feature>
<feature type="compositionally biased region" description="Pro residues" evidence="13">
    <location>
        <begin position="244"/>
        <end position="258"/>
    </location>
</feature>
<dbReference type="GO" id="GO:0009277">
    <property type="term" value="C:fungal-type cell wall"/>
    <property type="evidence" value="ECO:0007669"/>
    <property type="project" value="TreeGrafter"/>
</dbReference>
<reference evidence="15 16" key="1">
    <citation type="journal article" date="2014" name="Genome Biol. Evol.">
        <title>Comparative genomics and transcriptomics analyses reveal divergent lifestyle features of nematode endoparasitic fungus Hirsutella minnesotensis.</title>
        <authorList>
            <person name="Lai Y."/>
            <person name="Liu K."/>
            <person name="Zhang X."/>
            <person name="Zhang X."/>
            <person name="Li K."/>
            <person name="Wang N."/>
            <person name="Shu C."/>
            <person name="Wu Y."/>
            <person name="Wang C."/>
            <person name="Bushley K.E."/>
            <person name="Xiang M."/>
            <person name="Liu X."/>
        </authorList>
    </citation>
    <scope>NUCLEOTIDE SEQUENCE [LARGE SCALE GENOMIC DNA]</scope>
    <source>
        <strain evidence="15 16">3608</strain>
    </source>
</reference>
<evidence type="ECO:0000256" key="3">
    <source>
        <dbReference type="ARBA" id="ARBA00022512"/>
    </source>
</evidence>
<comment type="function">
    <text evidence="8">Beta-glucosidases are one of a number of cellulolytic enzymes involved in the degradation of cellulosic biomass. Catalyzes the last step releasing glucose from the inhibitory cellobiose.</text>
</comment>
<dbReference type="InterPro" id="IPR017853">
    <property type="entry name" value="GH"/>
</dbReference>
<evidence type="ECO:0000256" key="7">
    <source>
        <dbReference type="ARBA" id="ARBA00023295"/>
    </source>
</evidence>
<dbReference type="InterPro" id="IPR050732">
    <property type="entry name" value="Beta-glucan_modifiers"/>
</dbReference>
<sequence length="569" mass="59871">MKGALSTAALAALAGSVNAVHRHGHDHLFARRNVQAADVCVPGCTTIYGTMTGAPTLVPATKTKTEVATSTNTITIVQQQPTPQAPVPTPQTKVYPTPGTYTVSATTVTLTQTTTVCAATSTKVPAGTHVVGGITTTVNLPTTVTAPVATIITTGGVTTSTIVQTEYVCPSAGTYTIAPITTTVNQETVIHYPVPTSYSPGTYVAPQKVVTVTETGYVYYCPFTSAGLPTSTPAPAPQSTEAALPPPPPPAAPTPEAPAVPTHEKVVPPVVTYQETPPALPAKPKQPSPAPPAAAGGLVSHNDHFGMTYTPYQNNHQCKSASQVDQDISQLKQAGFTTVRVYSTDCDTLKNVGNACKKHGVSMIVGIFTEGQCSYESPHIKKQVDELAQWDKWDLVKLVVVGNEAIFKGHCSPTQLATLITTVKSKCHSFKGPYTISETLNVWQRPDVSGAICGVVDVTGANIHPYFNPTVTPDSAGDFVASQLHLLSNICKGNEVINLECGWPTRGKCNGKACPGKNEQAKALNSIREKVGSKTVFFSLTDDLWKEAGECGCEQSWGSYASFSVSASF</sequence>
<keyword evidence="7" id="KW-0326">Glycosidase</keyword>
<dbReference type="GO" id="GO:0042973">
    <property type="term" value="F:glucan endo-1,3-beta-D-glucosidase activity"/>
    <property type="evidence" value="ECO:0007669"/>
    <property type="project" value="TreeGrafter"/>
</dbReference>
<keyword evidence="4" id="KW-0964">Secreted</keyword>
<keyword evidence="16" id="KW-1185">Reference proteome</keyword>
<comment type="subcellular location">
    <subcellularLocation>
        <location evidence="1">Secreted</location>
        <location evidence="1">Cell wall</location>
    </subcellularLocation>
</comment>
<protein>
    <recommendedName>
        <fullName evidence="9">Probable beta-glucosidase btgE</fullName>
    </recommendedName>
    <alternativeName>
        <fullName evidence="10">Beta-D-glucoside glucohydrolase btgE</fullName>
    </alternativeName>
    <alternativeName>
        <fullName evidence="12">Cellobiase btgE</fullName>
    </alternativeName>
    <alternativeName>
        <fullName evidence="11">Gentiobiase btgE</fullName>
    </alternativeName>
</protein>
<name>A0A0F7ZQ37_9HYPO</name>
<evidence type="ECO:0000256" key="10">
    <source>
        <dbReference type="ARBA" id="ARBA00041495"/>
    </source>
</evidence>
<evidence type="ECO:0000256" key="13">
    <source>
        <dbReference type="SAM" id="MobiDB-lite"/>
    </source>
</evidence>
<evidence type="ECO:0000256" key="6">
    <source>
        <dbReference type="ARBA" id="ARBA00022801"/>
    </source>
</evidence>
<dbReference type="Gene3D" id="3.20.20.80">
    <property type="entry name" value="Glycosidases"/>
    <property type="match status" value="1"/>
</dbReference>
<evidence type="ECO:0000256" key="9">
    <source>
        <dbReference type="ARBA" id="ARBA00039284"/>
    </source>
</evidence>
<comment type="similarity">
    <text evidence="2">Belongs to the glycosyl hydrolase 17 family.</text>
</comment>
<keyword evidence="6" id="KW-0378">Hydrolase</keyword>
<evidence type="ECO:0000256" key="2">
    <source>
        <dbReference type="ARBA" id="ARBA00008773"/>
    </source>
</evidence>
<evidence type="ECO:0000256" key="5">
    <source>
        <dbReference type="ARBA" id="ARBA00022729"/>
    </source>
</evidence>
<evidence type="ECO:0000256" key="14">
    <source>
        <dbReference type="SAM" id="SignalP"/>
    </source>
</evidence>
<feature type="chain" id="PRO_5002525982" description="Probable beta-glucosidase btgE" evidence="14">
    <location>
        <begin position="20"/>
        <end position="569"/>
    </location>
</feature>
<dbReference type="Proteomes" id="UP000054481">
    <property type="component" value="Unassembled WGS sequence"/>
</dbReference>